<keyword evidence="1" id="KW-0472">Membrane</keyword>
<evidence type="ECO:0000256" key="1">
    <source>
        <dbReference type="SAM" id="Phobius"/>
    </source>
</evidence>
<dbReference type="Proteomes" id="UP000034349">
    <property type="component" value="Unassembled WGS sequence"/>
</dbReference>
<evidence type="ECO:0000313" key="2">
    <source>
        <dbReference type="EMBL" id="KKP36234.1"/>
    </source>
</evidence>
<feature type="transmembrane region" description="Helical" evidence="1">
    <location>
        <begin position="105"/>
        <end position="122"/>
    </location>
</feature>
<keyword evidence="1" id="KW-1133">Transmembrane helix</keyword>
<reference evidence="2 3" key="1">
    <citation type="journal article" date="2015" name="Nature">
        <title>rRNA introns, odd ribosomes, and small enigmatic genomes across a large radiation of phyla.</title>
        <authorList>
            <person name="Brown C.T."/>
            <person name="Hug L.A."/>
            <person name="Thomas B.C."/>
            <person name="Sharon I."/>
            <person name="Castelle C.J."/>
            <person name="Singh A."/>
            <person name="Wilkins M.J."/>
            <person name="Williams K.H."/>
            <person name="Banfield J.F."/>
        </authorList>
    </citation>
    <scope>NUCLEOTIDE SEQUENCE [LARGE SCALE GENOMIC DNA]</scope>
</reference>
<accession>A0A0F9YXQ8</accession>
<feature type="transmembrane region" description="Helical" evidence="1">
    <location>
        <begin position="66"/>
        <end position="85"/>
    </location>
</feature>
<evidence type="ECO:0000313" key="3">
    <source>
        <dbReference type="Proteomes" id="UP000034349"/>
    </source>
</evidence>
<protein>
    <submittedName>
        <fullName evidence="2">Putative membrane protein</fullName>
    </submittedName>
</protein>
<organism evidence="2 3">
    <name type="scientific">Candidatus Roizmanbacteria bacterium GW2011_GWA2_32_13</name>
    <dbReference type="NCBI Taxonomy" id="1618475"/>
    <lineage>
        <taxon>Bacteria</taxon>
        <taxon>Candidatus Roizmaniibacteriota</taxon>
    </lineage>
</organism>
<feature type="transmembrane region" description="Helical" evidence="1">
    <location>
        <begin position="183"/>
        <end position="209"/>
    </location>
</feature>
<gene>
    <name evidence="2" type="ORF">UR23_C0023G0008</name>
</gene>
<keyword evidence="1" id="KW-0812">Transmembrane</keyword>
<sequence>MKKILVAATIILLAFFFRFNNLNWDENFHLHPDERFLTMVGTAMKIPSSITQYFDQKTSLLNPSNIGYNFFVYGRFPLILTKYLAVVYKLDNYNDFTILGRQLSAFFDFLVVILIFKTVLFLEKHYRFLPSIKYWASFFYAIAVLPIQLSHFFAVDTFLNFFMFGSFYLALRVGRDRPLQNTILSATFFGLALACKVTALFILPLNLFFLIKTVFVRRQSLIKITGFVFGYFLISYFILRIADPYLFQNSNVFDPTINIT</sequence>
<proteinExistence type="predicted"/>
<feature type="transmembrane region" description="Helical" evidence="1">
    <location>
        <begin position="134"/>
        <end position="163"/>
    </location>
</feature>
<dbReference type="EMBL" id="LBOK01000023">
    <property type="protein sequence ID" value="KKP36234.1"/>
    <property type="molecule type" value="Genomic_DNA"/>
</dbReference>
<comment type="caution">
    <text evidence="2">The sequence shown here is derived from an EMBL/GenBank/DDBJ whole genome shotgun (WGS) entry which is preliminary data.</text>
</comment>
<feature type="transmembrane region" description="Helical" evidence="1">
    <location>
        <begin position="221"/>
        <end position="239"/>
    </location>
</feature>
<dbReference type="AlphaFoldDB" id="A0A0F9YXQ8"/>
<name>A0A0F9YXQ8_9BACT</name>